<gene>
    <name evidence="2" type="ORF">LKD70_05150</name>
</gene>
<feature type="transmembrane region" description="Helical" evidence="1">
    <location>
        <begin position="40"/>
        <end position="63"/>
    </location>
</feature>
<keyword evidence="3" id="KW-1185">Reference proteome</keyword>
<keyword evidence="1" id="KW-0812">Transmembrane</keyword>
<feature type="transmembrane region" description="Helical" evidence="1">
    <location>
        <begin position="69"/>
        <end position="91"/>
    </location>
</feature>
<dbReference type="Proteomes" id="UP001198151">
    <property type="component" value="Unassembled WGS sequence"/>
</dbReference>
<name>A0ABS8FUV3_9FIRM</name>
<evidence type="ECO:0000313" key="2">
    <source>
        <dbReference type="EMBL" id="MCC2253825.1"/>
    </source>
</evidence>
<sequence>MIPVGFAVLSLNTPLCILLSCDPALEQAVRFLPGQRKAFCVPYVLFLFLCNLAADSIFLISWQLQAGNISAGMAAAGLGFAFLSAVLSVLLEWFFPIRGWKIESDLWHHPRKYLVPGVMLLLAGILAF</sequence>
<organism evidence="2 3">
    <name type="scientific">Ruminococcus turbiniformis</name>
    <dbReference type="NCBI Taxonomy" id="2881258"/>
    <lineage>
        <taxon>Bacteria</taxon>
        <taxon>Bacillati</taxon>
        <taxon>Bacillota</taxon>
        <taxon>Clostridia</taxon>
        <taxon>Eubacteriales</taxon>
        <taxon>Oscillospiraceae</taxon>
        <taxon>Ruminococcus</taxon>
    </lineage>
</organism>
<evidence type="ECO:0000313" key="3">
    <source>
        <dbReference type="Proteomes" id="UP001198151"/>
    </source>
</evidence>
<keyword evidence="1" id="KW-1133">Transmembrane helix</keyword>
<proteinExistence type="predicted"/>
<accession>A0ABS8FUV3</accession>
<protein>
    <submittedName>
        <fullName evidence="2">Uncharacterized protein</fullName>
    </submittedName>
</protein>
<evidence type="ECO:0000256" key="1">
    <source>
        <dbReference type="SAM" id="Phobius"/>
    </source>
</evidence>
<comment type="caution">
    <text evidence="2">The sequence shown here is derived from an EMBL/GenBank/DDBJ whole genome shotgun (WGS) entry which is preliminary data.</text>
</comment>
<dbReference type="EMBL" id="JAJEQX010000006">
    <property type="protein sequence ID" value="MCC2253825.1"/>
    <property type="molecule type" value="Genomic_DNA"/>
</dbReference>
<keyword evidence="1" id="KW-0472">Membrane</keyword>
<reference evidence="2 3" key="1">
    <citation type="submission" date="2021-10" db="EMBL/GenBank/DDBJ databases">
        <title>Anaerobic single-cell dispensing facilitates the cultivation of human gut bacteria.</title>
        <authorList>
            <person name="Afrizal A."/>
        </authorList>
    </citation>
    <scope>NUCLEOTIDE SEQUENCE [LARGE SCALE GENOMIC DNA]</scope>
    <source>
        <strain evidence="2 3">CLA-AA-H200</strain>
    </source>
</reference>
<dbReference type="RefSeq" id="WP_227706962.1">
    <property type="nucleotide sequence ID" value="NZ_JAJEQX010000006.1"/>
</dbReference>